<accession>A0ABD0LD26</accession>
<name>A0ABD0LD26_9CAEN</name>
<evidence type="ECO:0000256" key="1">
    <source>
        <dbReference type="SAM" id="MobiDB-lite"/>
    </source>
</evidence>
<evidence type="ECO:0000313" key="2">
    <source>
        <dbReference type="EMBL" id="KAK7497315.1"/>
    </source>
</evidence>
<comment type="caution">
    <text evidence="2">The sequence shown here is derived from an EMBL/GenBank/DDBJ whole genome shotgun (WGS) entry which is preliminary data.</text>
</comment>
<dbReference type="EMBL" id="JACVVK020000059">
    <property type="protein sequence ID" value="KAK7497315.1"/>
    <property type="molecule type" value="Genomic_DNA"/>
</dbReference>
<sequence>MLVFNQDSVFTDFAQFQAGQSVNGIFRDTPPRRLYTVHRLQLSNHWRGRRHNVPDRSPKLRLRQAQALRHARHQRSPSSRSDKKPCGARPHTKLTTPPRRYNAVPVFRTHHEGTTGASRGAGTDTCSPPIGWRWGSPFFLPASQTQPACRPIHVLGEGARNRSDATTAPRCHMELDRYVTNDKTSRIISRRPDRRPAQKTGRCRCKFARQCLVNYWIQSPGGGHVSTVWVEGGV</sequence>
<evidence type="ECO:0000313" key="3">
    <source>
        <dbReference type="Proteomes" id="UP001519460"/>
    </source>
</evidence>
<protein>
    <submittedName>
        <fullName evidence="2">Uncharacterized protein</fullName>
    </submittedName>
</protein>
<proteinExistence type="predicted"/>
<keyword evidence="3" id="KW-1185">Reference proteome</keyword>
<dbReference type="Proteomes" id="UP001519460">
    <property type="component" value="Unassembled WGS sequence"/>
</dbReference>
<dbReference type="AlphaFoldDB" id="A0ABD0LD26"/>
<feature type="region of interest" description="Disordered" evidence="1">
    <location>
        <begin position="65"/>
        <end position="99"/>
    </location>
</feature>
<organism evidence="2 3">
    <name type="scientific">Batillaria attramentaria</name>
    <dbReference type="NCBI Taxonomy" id="370345"/>
    <lineage>
        <taxon>Eukaryota</taxon>
        <taxon>Metazoa</taxon>
        <taxon>Spiralia</taxon>
        <taxon>Lophotrochozoa</taxon>
        <taxon>Mollusca</taxon>
        <taxon>Gastropoda</taxon>
        <taxon>Caenogastropoda</taxon>
        <taxon>Sorbeoconcha</taxon>
        <taxon>Cerithioidea</taxon>
        <taxon>Batillariidae</taxon>
        <taxon>Batillaria</taxon>
    </lineage>
</organism>
<reference evidence="2 3" key="1">
    <citation type="journal article" date="2023" name="Sci. Data">
        <title>Genome assembly of the Korean intertidal mud-creeper Batillaria attramentaria.</title>
        <authorList>
            <person name="Patra A.K."/>
            <person name="Ho P.T."/>
            <person name="Jun S."/>
            <person name="Lee S.J."/>
            <person name="Kim Y."/>
            <person name="Won Y.J."/>
        </authorList>
    </citation>
    <scope>NUCLEOTIDE SEQUENCE [LARGE SCALE GENOMIC DNA]</scope>
    <source>
        <strain evidence="2">Wonlab-2016</strain>
    </source>
</reference>
<gene>
    <name evidence="2" type="ORF">BaRGS_00011359</name>
</gene>